<dbReference type="InterPro" id="IPR019748">
    <property type="entry name" value="FERM_central"/>
</dbReference>
<keyword evidence="1" id="KW-0040">ANK repeat</keyword>
<dbReference type="EMBL" id="CAJNOO010001499">
    <property type="protein sequence ID" value="CAF1162272.1"/>
    <property type="molecule type" value="Genomic_DNA"/>
</dbReference>
<dbReference type="Pfam" id="PF24522">
    <property type="entry name" value="KRIT1_FRMD8_FERM_C"/>
    <property type="match status" value="1"/>
</dbReference>
<gene>
    <name evidence="7" type="ORF">FNK824_LOCUS8721</name>
    <name evidence="6" type="ORF">OTI717_LOCUS7916</name>
    <name evidence="4" type="ORF">RFH988_LOCUS22503</name>
    <name evidence="5" type="ORF">SEV965_LOCUS24541</name>
</gene>
<dbReference type="PROSITE" id="PS50088">
    <property type="entry name" value="ANK_REPEAT"/>
    <property type="match status" value="2"/>
</dbReference>
<evidence type="ECO:0000313" key="6">
    <source>
        <dbReference type="EMBL" id="CAF3623179.1"/>
    </source>
</evidence>
<dbReference type="GO" id="GO:2000114">
    <property type="term" value="P:regulation of establishment of cell polarity"/>
    <property type="evidence" value="ECO:0007669"/>
    <property type="project" value="TreeGrafter"/>
</dbReference>
<feature type="compositionally biased region" description="Polar residues" evidence="2">
    <location>
        <begin position="59"/>
        <end position="82"/>
    </location>
</feature>
<dbReference type="Proteomes" id="UP000663882">
    <property type="component" value="Unassembled WGS sequence"/>
</dbReference>
<dbReference type="Gene3D" id="1.20.80.10">
    <property type="match status" value="1"/>
</dbReference>
<feature type="region of interest" description="Disordered" evidence="2">
    <location>
        <begin position="59"/>
        <end position="91"/>
    </location>
</feature>
<dbReference type="PANTHER" id="PTHR13283">
    <property type="entry name" value="KREV INTERACTION TRAPPED 1-RELATED"/>
    <property type="match status" value="1"/>
</dbReference>
<dbReference type="InterPro" id="IPR057096">
    <property type="entry name" value="KRIT1_FRMD8_FERM_C"/>
</dbReference>
<dbReference type="SUPFAM" id="SSF48403">
    <property type="entry name" value="Ankyrin repeat"/>
    <property type="match status" value="1"/>
</dbReference>
<evidence type="ECO:0000256" key="2">
    <source>
        <dbReference type="SAM" id="MobiDB-lite"/>
    </source>
</evidence>
<dbReference type="OrthoDB" id="194358at2759"/>
<dbReference type="Proteomes" id="UP000663874">
    <property type="component" value="Unassembled WGS sequence"/>
</dbReference>
<name>A0A818TZN6_9BILA</name>
<feature type="repeat" description="ANK" evidence="1">
    <location>
        <begin position="164"/>
        <end position="186"/>
    </location>
</feature>
<dbReference type="EMBL" id="CAJNOU010001901">
    <property type="protein sequence ID" value="CAF1266882.1"/>
    <property type="molecule type" value="Genomic_DNA"/>
</dbReference>
<dbReference type="InterPro" id="IPR019749">
    <property type="entry name" value="Band_41_domain"/>
</dbReference>
<evidence type="ECO:0000313" key="5">
    <source>
        <dbReference type="EMBL" id="CAF1266882.1"/>
    </source>
</evidence>
<dbReference type="GO" id="GO:0045454">
    <property type="term" value="P:cell redox homeostasis"/>
    <property type="evidence" value="ECO:0007669"/>
    <property type="project" value="TreeGrafter"/>
</dbReference>
<dbReference type="PROSITE" id="PS50057">
    <property type="entry name" value="FERM_3"/>
    <property type="match status" value="1"/>
</dbReference>
<organism evidence="7 8">
    <name type="scientific">Rotaria sordida</name>
    <dbReference type="NCBI Taxonomy" id="392033"/>
    <lineage>
        <taxon>Eukaryota</taxon>
        <taxon>Metazoa</taxon>
        <taxon>Spiralia</taxon>
        <taxon>Gnathifera</taxon>
        <taxon>Rotifera</taxon>
        <taxon>Eurotatoria</taxon>
        <taxon>Bdelloidea</taxon>
        <taxon>Philodinida</taxon>
        <taxon>Philodinidae</taxon>
        <taxon>Rotaria</taxon>
    </lineage>
</organism>
<dbReference type="InterPro" id="IPR051594">
    <property type="entry name" value="KRIT1/FRMD8"/>
</dbReference>
<protein>
    <recommendedName>
        <fullName evidence="3">FERM domain-containing protein</fullName>
    </recommendedName>
</protein>
<dbReference type="EMBL" id="CAJOAX010000613">
    <property type="protein sequence ID" value="CAF3623179.1"/>
    <property type="molecule type" value="Genomic_DNA"/>
</dbReference>
<dbReference type="Pfam" id="PF12796">
    <property type="entry name" value="Ank_2"/>
    <property type="match status" value="1"/>
</dbReference>
<dbReference type="InterPro" id="IPR014352">
    <property type="entry name" value="FERM/acyl-CoA-bd_prot_sf"/>
</dbReference>
<dbReference type="InterPro" id="IPR036770">
    <property type="entry name" value="Ankyrin_rpt-contain_sf"/>
</dbReference>
<proteinExistence type="predicted"/>
<evidence type="ECO:0000313" key="8">
    <source>
        <dbReference type="Proteomes" id="UP000663874"/>
    </source>
</evidence>
<dbReference type="Pfam" id="PF00023">
    <property type="entry name" value="Ank"/>
    <property type="match status" value="1"/>
</dbReference>
<evidence type="ECO:0000313" key="4">
    <source>
        <dbReference type="EMBL" id="CAF1162272.1"/>
    </source>
</evidence>
<accession>A0A818TZN6</accession>
<dbReference type="InterPro" id="IPR035963">
    <property type="entry name" value="FERM_2"/>
</dbReference>
<dbReference type="PANTHER" id="PTHR13283:SF11">
    <property type="entry name" value="KREV INTERACTION TRAPPED PROTEIN 1"/>
    <property type="match status" value="1"/>
</dbReference>
<evidence type="ECO:0000313" key="7">
    <source>
        <dbReference type="EMBL" id="CAF3694255.1"/>
    </source>
</evidence>
<dbReference type="InterPro" id="IPR011993">
    <property type="entry name" value="PH-like_dom_sf"/>
</dbReference>
<dbReference type="EMBL" id="CAJOBE010000873">
    <property type="protein sequence ID" value="CAF3694255.1"/>
    <property type="molecule type" value="Genomic_DNA"/>
</dbReference>
<feature type="domain" description="FERM" evidence="3">
    <location>
        <begin position="230"/>
        <end position="573"/>
    </location>
</feature>
<dbReference type="SUPFAM" id="SSF47031">
    <property type="entry name" value="Second domain of FERM"/>
    <property type="match status" value="1"/>
</dbReference>
<dbReference type="Pfam" id="PF00373">
    <property type="entry name" value="FERM_M"/>
    <property type="match status" value="1"/>
</dbReference>
<dbReference type="CDD" id="cd14473">
    <property type="entry name" value="FERM_B-lobe"/>
    <property type="match status" value="1"/>
</dbReference>
<reference evidence="7" key="1">
    <citation type="submission" date="2021-02" db="EMBL/GenBank/DDBJ databases">
        <authorList>
            <person name="Nowell W R."/>
        </authorList>
    </citation>
    <scope>NUCLEOTIDE SEQUENCE</scope>
</reference>
<dbReference type="GO" id="GO:0005886">
    <property type="term" value="C:plasma membrane"/>
    <property type="evidence" value="ECO:0007669"/>
    <property type="project" value="TreeGrafter"/>
</dbReference>
<feature type="repeat" description="ANK" evidence="1">
    <location>
        <begin position="130"/>
        <end position="152"/>
    </location>
</feature>
<dbReference type="InterPro" id="IPR000299">
    <property type="entry name" value="FERM_domain"/>
</dbReference>
<comment type="caution">
    <text evidence="7">The sequence shown here is derived from an EMBL/GenBank/DDBJ whole genome shotgun (WGS) entry which is preliminary data.</text>
</comment>
<sequence>MHKSETLPLSILDTKNKLFDKIDEHERCDIIISNFLFDDLFASNDALCITHLDSVSVQSSKVTHQRPSSNSGRQNNRRLGSTNSSRNSKRYRNNSLEEYPLHLACQNGQIEVVGRLLQEFSPVTLEHDMNRWSPLHHAAWHGHHRIVELLLRSKRFSVNAVDNSHMSPLHLAALGGQSEVVRILLDCPDINVHAKNKDGKTALDFCQQNPNRDWQLCTELIEKFLQKPLEKIKICLADGSTIELDLVSGPAETTVRQLHAQMMTRLRLPDEVSNVFGIWICSKSVRIQLNPDHKPVQFLLNWKRYASELTTIPNESSLRNPSVSSSPTLNSNSEEAQLWWSRDTLLKIEFEQRLRIPHVIHLLFLEAYQNYLLAFYPCTDEDAVEFAVLMMGINEKQLDDKLWEHFFHNDSNNLSLLIPAEKLKRAGVVYWRRTILKRYKEVFMDDTTMQNRPQLSLYLKMQFLNLAQNLTSYGSSFFTGEHEYRGRRTSVFICVNDVGVHLINRITKLQEYSFSYQQMTFTIETEAQSTLEINVKDNKNVNRKRSSNSTNSTHNKNFKNSIFSFSSLSNKQSNKIDRPLTSSPASLSSTLTNSLNNNNEFQQRSYNRHILYTKQNFLIYHLMSNFAQEHGSFI</sequence>
<dbReference type="Gene3D" id="2.30.29.30">
    <property type="entry name" value="Pleckstrin-homology domain (PH domain)/Phosphotyrosine-binding domain (PTB)"/>
    <property type="match status" value="1"/>
</dbReference>
<dbReference type="Proteomes" id="UP000663889">
    <property type="component" value="Unassembled WGS sequence"/>
</dbReference>
<evidence type="ECO:0000256" key="1">
    <source>
        <dbReference type="PROSITE-ProRule" id="PRU00023"/>
    </source>
</evidence>
<evidence type="ECO:0000259" key="3">
    <source>
        <dbReference type="PROSITE" id="PS50057"/>
    </source>
</evidence>
<dbReference type="AlphaFoldDB" id="A0A818TZN6"/>
<dbReference type="Gene3D" id="1.25.40.20">
    <property type="entry name" value="Ankyrin repeat-containing domain"/>
    <property type="match status" value="1"/>
</dbReference>
<dbReference type="SMART" id="SM00295">
    <property type="entry name" value="B41"/>
    <property type="match status" value="1"/>
</dbReference>
<dbReference type="InterPro" id="IPR002110">
    <property type="entry name" value="Ankyrin_rpt"/>
</dbReference>
<dbReference type="Proteomes" id="UP000663823">
    <property type="component" value="Unassembled WGS sequence"/>
</dbReference>
<dbReference type="SMART" id="SM00248">
    <property type="entry name" value="ANK"/>
    <property type="match status" value="3"/>
</dbReference>
<dbReference type="Gene3D" id="3.10.20.90">
    <property type="entry name" value="Phosphatidylinositol 3-kinase Catalytic Subunit, Chain A, domain 1"/>
    <property type="match status" value="1"/>
</dbReference>
<dbReference type="PROSITE" id="PS50297">
    <property type="entry name" value="ANK_REP_REGION"/>
    <property type="match status" value="2"/>
</dbReference>